<dbReference type="EMBL" id="VLLG01000003">
    <property type="protein sequence ID" value="TWI87942.1"/>
    <property type="molecule type" value="Genomic_DNA"/>
</dbReference>
<evidence type="ECO:0000313" key="3">
    <source>
        <dbReference type="Proteomes" id="UP000316778"/>
    </source>
</evidence>
<sequence length="137" mass="14727">MTSTNKPPGIPTTLFPFLSVKNGASAVEFYTTAFGAAVAARFDGQDGKLMAQLFIEGAEFWVGDEEPEFGNYSPESIGGNPVRLILTVSDPDAVFARAVEAGATQICPVTTEESWKIGKLKDPFGHIWEIGHPLHEA</sequence>
<dbReference type="CDD" id="cd07246">
    <property type="entry name" value="VOC_like"/>
    <property type="match status" value="1"/>
</dbReference>
<dbReference type="PANTHER" id="PTHR34109">
    <property type="entry name" value="BNAUNNG04460D PROTEIN-RELATED"/>
    <property type="match status" value="1"/>
</dbReference>
<protein>
    <submittedName>
        <fullName evidence="2">PhnB protein</fullName>
    </submittedName>
</protein>
<dbReference type="Pfam" id="PF00903">
    <property type="entry name" value="Glyoxalase"/>
    <property type="match status" value="1"/>
</dbReference>
<dbReference type="OrthoDB" id="9795306at2"/>
<comment type="caution">
    <text evidence="2">The sequence shown here is derived from an EMBL/GenBank/DDBJ whole genome shotgun (WGS) entry which is preliminary data.</text>
</comment>
<dbReference type="Proteomes" id="UP000316778">
    <property type="component" value="Unassembled WGS sequence"/>
</dbReference>
<name>A0A562T318_CHIJA</name>
<dbReference type="Gene3D" id="3.10.180.10">
    <property type="entry name" value="2,3-Dihydroxybiphenyl 1,2-Dioxygenase, domain 1"/>
    <property type="match status" value="1"/>
</dbReference>
<organism evidence="2 3">
    <name type="scientific">Chitinophaga japonensis</name>
    <name type="common">Flexibacter japonensis</name>
    <dbReference type="NCBI Taxonomy" id="104662"/>
    <lineage>
        <taxon>Bacteria</taxon>
        <taxon>Pseudomonadati</taxon>
        <taxon>Bacteroidota</taxon>
        <taxon>Chitinophagia</taxon>
        <taxon>Chitinophagales</taxon>
        <taxon>Chitinophagaceae</taxon>
        <taxon>Chitinophaga</taxon>
    </lineage>
</organism>
<proteinExistence type="predicted"/>
<dbReference type="InterPro" id="IPR029068">
    <property type="entry name" value="Glyas_Bleomycin-R_OHBP_Dase"/>
</dbReference>
<dbReference type="AlphaFoldDB" id="A0A562T318"/>
<dbReference type="InterPro" id="IPR037523">
    <property type="entry name" value="VOC_core"/>
</dbReference>
<gene>
    <name evidence="2" type="ORF">LX66_2016</name>
</gene>
<evidence type="ECO:0000259" key="1">
    <source>
        <dbReference type="PROSITE" id="PS51819"/>
    </source>
</evidence>
<dbReference type="PANTHER" id="PTHR34109:SF1">
    <property type="entry name" value="VOC DOMAIN-CONTAINING PROTEIN"/>
    <property type="match status" value="1"/>
</dbReference>
<accession>A0A562T318</accession>
<dbReference type="PROSITE" id="PS51819">
    <property type="entry name" value="VOC"/>
    <property type="match status" value="1"/>
</dbReference>
<reference evidence="2 3" key="1">
    <citation type="journal article" date="2013" name="Stand. Genomic Sci.">
        <title>Genomic Encyclopedia of Type Strains, Phase I: The one thousand microbial genomes (KMG-I) project.</title>
        <authorList>
            <person name="Kyrpides N.C."/>
            <person name="Woyke T."/>
            <person name="Eisen J.A."/>
            <person name="Garrity G."/>
            <person name="Lilburn T.G."/>
            <person name="Beck B.J."/>
            <person name="Whitman W.B."/>
            <person name="Hugenholtz P."/>
            <person name="Klenk H.P."/>
        </authorList>
    </citation>
    <scope>NUCLEOTIDE SEQUENCE [LARGE SCALE GENOMIC DNA]</scope>
    <source>
        <strain evidence="2 3">DSM 13484</strain>
    </source>
</reference>
<dbReference type="SUPFAM" id="SSF54593">
    <property type="entry name" value="Glyoxalase/Bleomycin resistance protein/Dihydroxybiphenyl dioxygenase"/>
    <property type="match status" value="1"/>
</dbReference>
<keyword evidence="3" id="KW-1185">Reference proteome</keyword>
<evidence type="ECO:0000313" key="2">
    <source>
        <dbReference type="EMBL" id="TWI87942.1"/>
    </source>
</evidence>
<dbReference type="RefSeq" id="WP_145712570.1">
    <property type="nucleotide sequence ID" value="NZ_BAAAFY010000001.1"/>
</dbReference>
<feature type="domain" description="VOC" evidence="1">
    <location>
        <begin position="12"/>
        <end position="133"/>
    </location>
</feature>
<dbReference type="InterPro" id="IPR004360">
    <property type="entry name" value="Glyas_Fos-R_dOase_dom"/>
</dbReference>